<comment type="subcellular location">
    <subcellularLocation>
        <location evidence="1">Cell membrane</location>
        <topology evidence="1">Peripheral membrane protein</topology>
    </subcellularLocation>
    <subcellularLocation>
        <location evidence="2">Golgi apparatus membrane</location>
        <topology evidence="2">Peripheral membrane protein</topology>
    </subcellularLocation>
</comment>
<dbReference type="PROSITE" id="PS50191">
    <property type="entry name" value="CRAL_TRIO"/>
    <property type="match status" value="1"/>
</dbReference>
<feature type="domain" description="CRAL-TRIO" evidence="5">
    <location>
        <begin position="320"/>
        <end position="494"/>
    </location>
</feature>
<evidence type="ECO:0000313" key="7">
    <source>
        <dbReference type="Proteomes" id="UP001485043"/>
    </source>
</evidence>
<keyword evidence="7" id="KW-1185">Reference proteome</keyword>
<dbReference type="PANTHER" id="PTHR45657">
    <property type="entry name" value="CRAL-TRIO DOMAIN-CONTAINING PROTEIN YKL091C-RELATED"/>
    <property type="match status" value="1"/>
</dbReference>
<feature type="compositionally biased region" description="Polar residues" evidence="4">
    <location>
        <begin position="56"/>
        <end position="85"/>
    </location>
</feature>
<dbReference type="InterPro" id="IPR036273">
    <property type="entry name" value="CRAL/TRIO_N_dom_sf"/>
</dbReference>
<dbReference type="SMART" id="SM00516">
    <property type="entry name" value="SEC14"/>
    <property type="match status" value="1"/>
</dbReference>
<comment type="caution">
    <text evidence="6">The sequence shown here is derived from an EMBL/GenBank/DDBJ whole genome shotgun (WGS) entry which is preliminary data.</text>
</comment>
<dbReference type="Proteomes" id="UP001485043">
    <property type="component" value="Unassembled WGS sequence"/>
</dbReference>
<evidence type="ECO:0000313" key="6">
    <source>
        <dbReference type="EMBL" id="KAK9868542.1"/>
    </source>
</evidence>
<proteinExistence type="inferred from homology"/>
<dbReference type="PANTHER" id="PTHR45657:SF1">
    <property type="entry name" value="CRAL-TRIO DOMAIN-CONTAINING PROTEIN YKL091C-RELATED"/>
    <property type="match status" value="1"/>
</dbReference>
<dbReference type="Gene3D" id="1.10.8.20">
    <property type="entry name" value="N-terminal domain of phosphatidylinositol transfer protein sec14p"/>
    <property type="match status" value="1"/>
</dbReference>
<dbReference type="InterPro" id="IPR001251">
    <property type="entry name" value="CRAL-TRIO_dom"/>
</dbReference>
<protein>
    <recommendedName>
        <fullName evidence="5">CRAL-TRIO domain-containing protein</fullName>
    </recommendedName>
</protein>
<comment type="similarity">
    <text evidence="3">Belongs to the SFH family.</text>
</comment>
<dbReference type="Gene3D" id="3.40.525.10">
    <property type="entry name" value="CRAL-TRIO lipid binding domain"/>
    <property type="match status" value="1"/>
</dbReference>
<dbReference type="GO" id="GO:0005886">
    <property type="term" value="C:plasma membrane"/>
    <property type="evidence" value="ECO:0007669"/>
    <property type="project" value="UniProtKB-SubCell"/>
</dbReference>
<accession>A0AAW1TF81</accession>
<dbReference type="InterPro" id="IPR036865">
    <property type="entry name" value="CRAL-TRIO_dom_sf"/>
</dbReference>
<feature type="region of interest" description="Disordered" evidence="4">
    <location>
        <begin position="124"/>
        <end position="175"/>
    </location>
</feature>
<evidence type="ECO:0000256" key="3">
    <source>
        <dbReference type="ARBA" id="ARBA00038020"/>
    </source>
</evidence>
<dbReference type="InterPro" id="IPR011074">
    <property type="entry name" value="CRAL/TRIO_N_dom"/>
</dbReference>
<evidence type="ECO:0000256" key="1">
    <source>
        <dbReference type="ARBA" id="ARBA00004202"/>
    </source>
</evidence>
<dbReference type="InterPro" id="IPR051026">
    <property type="entry name" value="PI/PC_transfer"/>
</dbReference>
<evidence type="ECO:0000256" key="2">
    <source>
        <dbReference type="ARBA" id="ARBA00004395"/>
    </source>
</evidence>
<dbReference type="SUPFAM" id="SSF46938">
    <property type="entry name" value="CRAL/TRIO N-terminal domain"/>
    <property type="match status" value="1"/>
</dbReference>
<dbReference type="SMART" id="SM01100">
    <property type="entry name" value="CRAL_TRIO_N"/>
    <property type="match status" value="1"/>
</dbReference>
<gene>
    <name evidence="6" type="ORF">WJX84_002546</name>
</gene>
<evidence type="ECO:0000259" key="5">
    <source>
        <dbReference type="PROSITE" id="PS50191"/>
    </source>
</evidence>
<dbReference type="Pfam" id="PF00650">
    <property type="entry name" value="CRAL_TRIO"/>
    <property type="match status" value="1"/>
</dbReference>
<dbReference type="GO" id="GO:0000139">
    <property type="term" value="C:Golgi membrane"/>
    <property type="evidence" value="ECO:0007669"/>
    <property type="project" value="UniProtKB-SubCell"/>
</dbReference>
<evidence type="ECO:0000256" key="4">
    <source>
        <dbReference type="SAM" id="MobiDB-lite"/>
    </source>
</evidence>
<dbReference type="CDD" id="cd00170">
    <property type="entry name" value="SEC14"/>
    <property type="match status" value="1"/>
</dbReference>
<name>A0AAW1TF81_9CHLO</name>
<organism evidence="6 7">
    <name type="scientific">Apatococcus fuscideae</name>
    <dbReference type="NCBI Taxonomy" id="2026836"/>
    <lineage>
        <taxon>Eukaryota</taxon>
        <taxon>Viridiplantae</taxon>
        <taxon>Chlorophyta</taxon>
        <taxon>core chlorophytes</taxon>
        <taxon>Trebouxiophyceae</taxon>
        <taxon>Chlorellales</taxon>
        <taxon>Chlorellaceae</taxon>
        <taxon>Apatococcus</taxon>
    </lineage>
</organism>
<feature type="region of interest" description="Disordered" evidence="4">
    <location>
        <begin position="46"/>
        <end position="97"/>
    </location>
</feature>
<dbReference type="EMBL" id="JALJOV010000023">
    <property type="protein sequence ID" value="KAK9868542.1"/>
    <property type="molecule type" value="Genomic_DNA"/>
</dbReference>
<dbReference type="SUPFAM" id="SSF52087">
    <property type="entry name" value="CRAL/TRIO domain"/>
    <property type="match status" value="1"/>
</dbReference>
<sequence>MTSEQAGQQGCFARCFSTCSGEQDQPRSKAKSRSSCWSWCSGSQEEAEPVRGGSAGTHSNTQANGNGAVGQSSFANYASQPSSQTFKRRSGRNGSVDLARASNTSSIDLERFHSARSHLSVDSMDLDAQSPSETLRAPSQPPVLEDSEYPPEHGVADSAGSLGSQAGPGFKSAWPAPGSREEWLMKFDQGWLTFLKKVYGGNAQQVADVKLLPPAPWNRKPGYLGYLTDDQTAALAEVRAMFPQSRSCLTDQDLLRWLRGKAFDVEEVKDMLTRYFEEYRPVSMVSPNPPMRPCMNLDGLGLDWAAALMPMRDPAVTTRIRTCLDYFVHAMVFSLDKEGRPVVYLKPANMLKRSMGRYIPIQDRISLQSASNELNRVLCHLASKRAGYLIEDFTQVIDLTGLSPVNLITQARNTESQAEWQHNMDYAPETLCKIFVINAPMGMSTVWKVASNFVPAQTRQKVTMHGRGYQAELAELIGVENLPSCYGGTYKYDWPEHKDLKELEP</sequence>
<dbReference type="AlphaFoldDB" id="A0AAW1TF81"/>
<reference evidence="6 7" key="1">
    <citation type="journal article" date="2024" name="Nat. Commun.">
        <title>Phylogenomics reveals the evolutionary origins of lichenization in chlorophyte algae.</title>
        <authorList>
            <person name="Puginier C."/>
            <person name="Libourel C."/>
            <person name="Otte J."/>
            <person name="Skaloud P."/>
            <person name="Haon M."/>
            <person name="Grisel S."/>
            <person name="Petersen M."/>
            <person name="Berrin J.G."/>
            <person name="Delaux P.M."/>
            <person name="Dal Grande F."/>
            <person name="Keller J."/>
        </authorList>
    </citation>
    <scope>NUCLEOTIDE SEQUENCE [LARGE SCALE GENOMIC DNA]</scope>
    <source>
        <strain evidence="6 7">SAG 2523</strain>
    </source>
</reference>